<comment type="caution">
    <text evidence="2">The sequence shown here is derived from an EMBL/GenBank/DDBJ whole genome shotgun (WGS) entry which is preliminary data.</text>
</comment>
<name>A0AA38Y0I1_9EURO</name>
<dbReference type="AlphaFoldDB" id="A0AA38Y0I1"/>
<gene>
    <name evidence="2" type="ORF">H2204_008117</name>
</gene>
<protein>
    <submittedName>
        <fullName evidence="2">Uncharacterized protein</fullName>
    </submittedName>
</protein>
<organism evidence="2">
    <name type="scientific">Knufia peltigerae</name>
    <dbReference type="NCBI Taxonomy" id="1002370"/>
    <lineage>
        <taxon>Eukaryota</taxon>
        <taxon>Fungi</taxon>
        <taxon>Dikarya</taxon>
        <taxon>Ascomycota</taxon>
        <taxon>Pezizomycotina</taxon>
        <taxon>Eurotiomycetes</taxon>
        <taxon>Chaetothyriomycetidae</taxon>
        <taxon>Chaetothyriales</taxon>
        <taxon>Trichomeriaceae</taxon>
        <taxon>Knufia</taxon>
    </lineage>
</organism>
<sequence>MTLISIIRHGYPCLPTAPEPRATTRNQEDPVNQLRPVALLALALGLALSGCKPAPQAAPAPADAAAPAPTSTAAATTPAAPVAAPAADASANCPHPVFDDFLKHFGNEIALQETSTADPLLDSHIDGEAEPEPRKVEENVPLAKVEWPVMPDPATLQRQGREMQVTRLPDGQVQVQMRTPDTSDQQTYTFAQKPCWQLVKREDESI</sequence>
<feature type="region of interest" description="Disordered" evidence="1">
    <location>
        <begin position="53"/>
        <end position="79"/>
    </location>
</feature>
<dbReference type="EMBL" id="JAPDRN010000057">
    <property type="protein sequence ID" value="KAJ9631390.1"/>
    <property type="molecule type" value="Genomic_DNA"/>
</dbReference>
<accession>A0AA38Y0I1</accession>
<proteinExistence type="predicted"/>
<evidence type="ECO:0000313" key="2">
    <source>
        <dbReference type="EMBL" id="KAJ9631390.1"/>
    </source>
</evidence>
<reference evidence="2" key="1">
    <citation type="submission" date="2022-10" db="EMBL/GenBank/DDBJ databases">
        <title>Culturing micro-colonial fungi from biological soil crusts in the Mojave desert and describing Neophaeococcomyces mojavensis, and introducing the new genera and species Taxawa tesnikishii.</title>
        <authorList>
            <person name="Kurbessoian T."/>
            <person name="Stajich J.E."/>
        </authorList>
    </citation>
    <scope>NUCLEOTIDE SEQUENCE</scope>
    <source>
        <strain evidence="2">TK_35</strain>
    </source>
</reference>
<evidence type="ECO:0000256" key="1">
    <source>
        <dbReference type="SAM" id="MobiDB-lite"/>
    </source>
</evidence>